<evidence type="ECO:0000259" key="8">
    <source>
        <dbReference type="Pfam" id="PF02163"/>
    </source>
</evidence>
<name>A0A1I0VA70_9BACI</name>
<dbReference type="RefSeq" id="WP_090232451.1">
    <property type="nucleotide sequence ID" value="NZ_FOJW01000001.1"/>
</dbReference>
<evidence type="ECO:0000256" key="3">
    <source>
        <dbReference type="ARBA" id="ARBA00007931"/>
    </source>
</evidence>
<accession>A0A1I0VA70</accession>
<keyword evidence="6 7" id="KW-0472">Membrane</keyword>
<keyword evidence="4 7" id="KW-0812">Transmembrane</keyword>
<proteinExistence type="inferred from homology"/>
<organism evidence="9 10">
    <name type="scientific">Lentibacillus halodurans</name>
    <dbReference type="NCBI Taxonomy" id="237679"/>
    <lineage>
        <taxon>Bacteria</taxon>
        <taxon>Bacillati</taxon>
        <taxon>Bacillota</taxon>
        <taxon>Bacilli</taxon>
        <taxon>Bacillales</taxon>
        <taxon>Bacillaceae</taxon>
        <taxon>Lentibacillus</taxon>
    </lineage>
</organism>
<keyword evidence="5 7" id="KW-1133">Transmembrane helix</keyword>
<dbReference type="Pfam" id="PF02163">
    <property type="entry name" value="Peptidase_M50"/>
    <property type="match status" value="1"/>
</dbReference>
<evidence type="ECO:0000256" key="5">
    <source>
        <dbReference type="ARBA" id="ARBA00022989"/>
    </source>
</evidence>
<comment type="similarity">
    <text evidence="3">Belongs to the peptidase M50B family.</text>
</comment>
<reference evidence="9 10" key="1">
    <citation type="submission" date="2016-10" db="EMBL/GenBank/DDBJ databases">
        <authorList>
            <person name="de Groot N.N."/>
        </authorList>
    </citation>
    <scope>NUCLEOTIDE SEQUENCE [LARGE SCALE GENOMIC DNA]</scope>
    <source>
        <strain evidence="9 10">CGMCC 1.3702</strain>
    </source>
</reference>
<feature type="transmembrane region" description="Helical" evidence="7">
    <location>
        <begin position="110"/>
        <end position="128"/>
    </location>
</feature>
<evidence type="ECO:0000256" key="2">
    <source>
        <dbReference type="ARBA" id="ARBA00004141"/>
    </source>
</evidence>
<gene>
    <name evidence="9" type="ORF">SAMN04488072_101269</name>
</gene>
<evidence type="ECO:0000313" key="10">
    <source>
        <dbReference type="Proteomes" id="UP000198642"/>
    </source>
</evidence>
<dbReference type="Proteomes" id="UP000198642">
    <property type="component" value="Unassembled WGS sequence"/>
</dbReference>
<dbReference type="GO" id="GO:0006508">
    <property type="term" value="P:proteolysis"/>
    <property type="evidence" value="ECO:0007669"/>
    <property type="project" value="InterPro"/>
</dbReference>
<feature type="domain" description="Peptidase M50" evidence="8">
    <location>
        <begin position="18"/>
        <end position="109"/>
    </location>
</feature>
<feature type="transmembrane region" description="Helical" evidence="7">
    <location>
        <begin position="6"/>
        <end position="27"/>
    </location>
</feature>
<dbReference type="InterPro" id="IPR008915">
    <property type="entry name" value="Peptidase_M50"/>
</dbReference>
<evidence type="ECO:0000256" key="1">
    <source>
        <dbReference type="ARBA" id="ARBA00001947"/>
    </source>
</evidence>
<dbReference type="STRING" id="237679.SAMN04488072_101269"/>
<dbReference type="EMBL" id="FOJW01000001">
    <property type="protein sequence ID" value="SFA72947.1"/>
    <property type="molecule type" value="Genomic_DNA"/>
</dbReference>
<evidence type="ECO:0000256" key="4">
    <source>
        <dbReference type="ARBA" id="ARBA00022692"/>
    </source>
</evidence>
<dbReference type="GO" id="GO:0016020">
    <property type="term" value="C:membrane"/>
    <property type="evidence" value="ECO:0007669"/>
    <property type="project" value="UniProtKB-SubCell"/>
</dbReference>
<comment type="cofactor">
    <cofactor evidence="1">
        <name>Zn(2+)</name>
        <dbReference type="ChEBI" id="CHEBI:29105"/>
    </cofactor>
</comment>
<sequence length="159" mass="17493">MDIYFFVYLIFFVAPVGTVIHELGHVLGAKLLGADKITLSVGTGSVMYHTTRKQIDISVHVLFFLGGVASSERSVPYRPFDKVQIAACGPLSSFTAAGLCYGLYIVYPSIYLLLPLLFNLWLALVNTIPFRLKGKQSDGYTICTLIGMLNRKHGNDDKG</sequence>
<evidence type="ECO:0000313" key="9">
    <source>
        <dbReference type="EMBL" id="SFA72947.1"/>
    </source>
</evidence>
<keyword evidence="10" id="KW-1185">Reference proteome</keyword>
<protein>
    <recommendedName>
        <fullName evidence="8">Peptidase M50 domain-containing protein</fullName>
    </recommendedName>
</protein>
<dbReference type="OrthoDB" id="2080990at2"/>
<comment type="subcellular location">
    <subcellularLocation>
        <location evidence="2">Membrane</location>
        <topology evidence="2">Multi-pass membrane protein</topology>
    </subcellularLocation>
</comment>
<evidence type="ECO:0000256" key="6">
    <source>
        <dbReference type="ARBA" id="ARBA00023136"/>
    </source>
</evidence>
<dbReference type="AlphaFoldDB" id="A0A1I0VA70"/>
<evidence type="ECO:0000256" key="7">
    <source>
        <dbReference type="SAM" id="Phobius"/>
    </source>
</evidence>